<dbReference type="SUPFAM" id="SSF52166">
    <property type="entry name" value="Ribosomal protein L4"/>
    <property type="match status" value="1"/>
</dbReference>
<name>A0A1F5JZ30_9BACT</name>
<dbReference type="EMBL" id="MFCV01000003">
    <property type="protein sequence ID" value="OGE33939.1"/>
    <property type="molecule type" value="Genomic_DNA"/>
</dbReference>
<dbReference type="InterPro" id="IPR013005">
    <property type="entry name" value="Ribosomal_uL4-like"/>
</dbReference>
<gene>
    <name evidence="5" type="primary">rplD</name>
    <name evidence="6" type="ORF">A3C59_01300</name>
</gene>
<evidence type="ECO:0000256" key="5">
    <source>
        <dbReference type="HAMAP-Rule" id="MF_01328"/>
    </source>
</evidence>
<evidence type="ECO:0000256" key="2">
    <source>
        <dbReference type="ARBA" id="ARBA00022980"/>
    </source>
</evidence>
<dbReference type="STRING" id="1797768.A3C59_01300"/>
<evidence type="ECO:0000256" key="1">
    <source>
        <dbReference type="ARBA" id="ARBA00010528"/>
    </source>
</evidence>
<evidence type="ECO:0000256" key="3">
    <source>
        <dbReference type="ARBA" id="ARBA00023274"/>
    </source>
</evidence>
<keyword evidence="5" id="KW-0699">rRNA-binding</keyword>
<comment type="similarity">
    <text evidence="1 5">Belongs to the universal ribosomal protein uL4 family.</text>
</comment>
<comment type="function">
    <text evidence="5">One of the primary rRNA binding proteins, this protein initially binds near the 5'-end of the 23S rRNA. It is important during the early stages of 50S assembly. It makes multiple contacts with different domains of the 23S rRNA in the assembled 50S subunit and ribosome.</text>
</comment>
<dbReference type="GO" id="GO:0006412">
    <property type="term" value="P:translation"/>
    <property type="evidence" value="ECO:0007669"/>
    <property type="project" value="UniProtKB-UniRule"/>
</dbReference>
<comment type="function">
    <text evidence="5">Forms part of the polypeptide exit tunnel.</text>
</comment>
<dbReference type="AlphaFoldDB" id="A0A1F5JZ30"/>
<organism evidence="6 7">
    <name type="scientific">Candidatus Daviesbacteria bacterium RIFCSPHIGHO2_02_FULL_36_13</name>
    <dbReference type="NCBI Taxonomy" id="1797768"/>
    <lineage>
        <taxon>Bacteria</taxon>
        <taxon>Candidatus Daviesiibacteriota</taxon>
    </lineage>
</organism>
<dbReference type="GO" id="GO:0019843">
    <property type="term" value="F:rRNA binding"/>
    <property type="evidence" value="ECO:0007669"/>
    <property type="project" value="UniProtKB-UniRule"/>
</dbReference>
<proteinExistence type="inferred from homology"/>
<comment type="caution">
    <text evidence="6">The sequence shown here is derived from an EMBL/GenBank/DDBJ whole genome shotgun (WGS) entry which is preliminary data.</text>
</comment>
<comment type="subunit">
    <text evidence="5">Part of the 50S ribosomal subunit.</text>
</comment>
<dbReference type="PANTHER" id="PTHR10746">
    <property type="entry name" value="50S RIBOSOMAL PROTEIN L4"/>
    <property type="match status" value="1"/>
</dbReference>
<dbReference type="PANTHER" id="PTHR10746:SF6">
    <property type="entry name" value="LARGE RIBOSOMAL SUBUNIT PROTEIN UL4M"/>
    <property type="match status" value="1"/>
</dbReference>
<dbReference type="InterPro" id="IPR002136">
    <property type="entry name" value="Ribosomal_uL4"/>
</dbReference>
<reference evidence="6 7" key="1">
    <citation type="journal article" date="2016" name="Nat. Commun.">
        <title>Thousands of microbial genomes shed light on interconnected biogeochemical processes in an aquifer system.</title>
        <authorList>
            <person name="Anantharaman K."/>
            <person name="Brown C.T."/>
            <person name="Hug L.A."/>
            <person name="Sharon I."/>
            <person name="Castelle C.J."/>
            <person name="Probst A.J."/>
            <person name="Thomas B.C."/>
            <person name="Singh A."/>
            <person name="Wilkins M.J."/>
            <person name="Karaoz U."/>
            <person name="Brodie E.L."/>
            <person name="Williams K.H."/>
            <person name="Hubbard S.S."/>
            <person name="Banfield J.F."/>
        </authorList>
    </citation>
    <scope>NUCLEOTIDE SEQUENCE [LARGE SCALE GENOMIC DNA]</scope>
</reference>
<keyword evidence="3 5" id="KW-0687">Ribonucleoprotein</keyword>
<evidence type="ECO:0000313" key="6">
    <source>
        <dbReference type="EMBL" id="OGE33939.1"/>
    </source>
</evidence>
<protein>
    <recommendedName>
        <fullName evidence="4 5">Large ribosomal subunit protein uL4</fullName>
    </recommendedName>
</protein>
<dbReference type="NCBIfam" id="TIGR03953">
    <property type="entry name" value="rplD_bact"/>
    <property type="match status" value="1"/>
</dbReference>
<dbReference type="InterPro" id="IPR023574">
    <property type="entry name" value="Ribosomal_uL4_dom_sf"/>
</dbReference>
<dbReference type="GO" id="GO:0005840">
    <property type="term" value="C:ribosome"/>
    <property type="evidence" value="ECO:0007669"/>
    <property type="project" value="UniProtKB-KW"/>
</dbReference>
<evidence type="ECO:0000256" key="4">
    <source>
        <dbReference type="ARBA" id="ARBA00035244"/>
    </source>
</evidence>
<dbReference type="Gene3D" id="3.40.1370.10">
    <property type="match status" value="1"/>
</dbReference>
<dbReference type="HAMAP" id="MF_01328_B">
    <property type="entry name" value="Ribosomal_uL4_B"/>
    <property type="match status" value="1"/>
</dbReference>
<dbReference type="Pfam" id="PF00573">
    <property type="entry name" value="Ribosomal_L4"/>
    <property type="match status" value="1"/>
</dbReference>
<dbReference type="GO" id="GO:1990904">
    <property type="term" value="C:ribonucleoprotein complex"/>
    <property type="evidence" value="ECO:0007669"/>
    <property type="project" value="UniProtKB-KW"/>
</dbReference>
<dbReference type="GO" id="GO:0003735">
    <property type="term" value="F:structural constituent of ribosome"/>
    <property type="evidence" value="ECO:0007669"/>
    <property type="project" value="InterPro"/>
</dbReference>
<sequence length="214" mass="23046">MAAKPSASRSDKLSVPVYSLAGRASGTLALPKEIFGKEVNKKLLAQAVRVYTTNQSSHPGKTKTRGEVEGSSVKIFRQKGTGRARHGSVRAPIFVGGGIVFGPTARTVRLTMPQKMKKAALFSALSSKAAEKEILGVSGIDKATGKTKEIADLLKKMNTKNALILVVEKQDSIIRAVKNIPQTTTLPVNQVNAYEVLKHKMLILTKEAVERLAK</sequence>
<accession>A0A1F5JZ30</accession>
<evidence type="ECO:0000313" key="7">
    <source>
        <dbReference type="Proteomes" id="UP000176902"/>
    </source>
</evidence>
<keyword evidence="5" id="KW-0694">RNA-binding</keyword>
<dbReference type="Proteomes" id="UP000176902">
    <property type="component" value="Unassembled WGS sequence"/>
</dbReference>
<keyword evidence="2 5" id="KW-0689">Ribosomal protein</keyword>